<organism evidence="2 3">
    <name type="scientific">Geotalea uraniireducens</name>
    <dbReference type="NCBI Taxonomy" id="351604"/>
    <lineage>
        <taxon>Bacteria</taxon>
        <taxon>Pseudomonadati</taxon>
        <taxon>Thermodesulfobacteriota</taxon>
        <taxon>Desulfuromonadia</taxon>
        <taxon>Geobacterales</taxon>
        <taxon>Geobacteraceae</taxon>
        <taxon>Geotalea</taxon>
    </lineage>
</organism>
<gene>
    <name evidence="2" type="ORF">GURASL_35030</name>
</gene>
<sequence length="117" mass="12421">MKTQQGEARAKRAGAHRRTTVGQRKPPGETPDSPGRETPMDRDDLVTLAAAAAALQTTHLRVLMLVKQQALAGELIDGEWYVERAALDRVCREGMTPLAGPSCRSSCTSGGCGCGSK</sequence>
<keyword evidence="3" id="KW-1185">Reference proteome</keyword>
<evidence type="ECO:0000313" key="2">
    <source>
        <dbReference type="EMBL" id="BDV44580.1"/>
    </source>
</evidence>
<dbReference type="Proteomes" id="UP001317705">
    <property type="component" value="Chromosome"/>
</dbReference>
<feature type="compositionally biased region" description="Basic and acidic residues" evidence="1">
    <location>
        <begin position="34"/>
        <end position="44"/>
    </location>
</feature>
<feature type="region of interest" description="Disordered" evidence="1">
    <location>
        <begin position="1"/>
        <end position="44"/>
    </location>
</feature>
<dbReference type="RefSeq" id="WP_282000677.1">
    <property type="nucleotide sequence ID" value="NZ_AP027151.1"/>
</dbReference>
<evidence type="ECO:0000313" key="3">
    <source>
        <dbReference type="Proteomes" id="UP001317705"/>
    </source>
</evidence>
<proteinExistence type="predicted"/>
<dbReference type="EMBL" id="AP027151">
    <property type="protein sequence ID" value="BDV44580.1"/>
    <property type="molecule type" value="Genomic_DNA"/>
</dbReference>
<name>A0ABM8EQ46_9BACT</name>
<reference evidence="2 3" key="1">
    <citation type="submission" date="2022-12" db="EMBL/GenBank/DDBJ databases">
        <title>Polyphasic characterization of Geotalea uranireducens NIT-SL11 newly isolated from a complex of sewage sludge and microbially reduced graphene oxide.</title>
        <authorList>
            <person name="Xie L."/>
            <person name="Yoshida N."/>
            <person name="Meng L."/>
        </authorList>
    </citation>
    <scope>NUCLEOTIDE SEQUENCE [LARGE SCALE GENOMIC DNA]</scope>
    <source>
        <strain evidence="2 3">NIT-SL11</strain>
    </source>
</reference>
<accession>A0ABM8EQ46</accession>
<protein>
    <submittedName>
        <fullName evidence="2">Uncharacterized protein</fullName>
    </submittedName>
</protein>
<evidence type="ECO:0000256" key="1">
    <source>
        <dbReference type="SAM" id="MobiDB-lite"/>
    </source>
</evidence>